<dbReference type="PROSITE" id="PS00659">
    <property type="entry name" value="GLYCOSYL_HYDROL_F5"/>
    <property type="match status" value="1"/>
</dbReference>
<feature type="compositionally biased region" description="Polar residues" evidence="4">
    <location>
        <begin position="613"/>
        <end position="623"/>
    </location>
</feature>
<dbReference type="InterPro" id="IPR052066">
    <property type="entry name" value="Glycosphingolipid_Hydrolases"/>
</dbReference>
<name>A0A316U828_9BASI</name>
<evidence type="ECO:0000256" key="1">
    <source>
        <dbReference type="ARBA" id="ARBA00005641"/>
    </source>
</evidence>
<dbReference type="PANTHER" id="PTHR31308">
    <property type="match status" value="1"/>
</dbReference>
<dbReference type="Pfam" id="PF18564">
    <property type="entry name" value="Glyco_hydro_5_C"/>
    <property type="match status" value="1"/>
</dbReference>
<accession>A0A316U828</accession>
<keyword evidence="2 6" id="KW-0378">Hydrolase</keyword>
<dbReference type="InterPro" id="IPR018087">
    <property type="entry name" value="Glyco_hydro_5_CS"/>
</dbReference>
<evidence type="ECO:0000313" key="6">
    <source>
        <dbReference type="EMBL" id="PWN21399.1"/>
    </source>
</evidence>
<dbReference type="OrthoDB" id="9971853at2759"/>
<reference evidence="6 7" key="1">
    <citation type="journal article" date="2018" name="Mol. Biol. Evol.">
        <title>Broad Genomic Sampling Reveals a Smut Pathogenic Ancestry of the Fungal Clade Ustilaginomycotina.</title>
        <authorList>
            <person name="Kijpornyongpan T."/>
            <person name="Mondo S.J."/>
            <person name="Barry K."/>
            <person name="Sandor L."/>
            <person name="Lee J."/>
            <person name="Lipzen A."/>
            <person name="Pangilinan J."/>
            <person name="LaButti K."/>
            <person name="Hainaut M."/>
            <person name="Henrissat B."/>
            <person name="Grigoriev I.V."/>
            <person name="Spatafora J.W."/>
            <person name="Aime M.C."/>
        </authorList>
    </citation>
    <scope>NUCLEOTIDE SEQUENCE [LARGE SCALE GENOMIC DNA]</scope>
    <source>
        <strain evidence="6 7">MCA 4718</strain>
    </source>
</reference>
<keyword evidence="7" id="KW-1185">Reference proteome</keyword>
<dbReference type="GeneID" id="37012614"/>
<dbReference type="EMBL" id="KZ819325">
    <property type="protein sequence ID" value="PWN21399.1"/>
    <property type="molecule type" value="Genomic_DNA"/>
</dbReference>
<comment type="similarity">
    <text evidence="1">Belongs to the glycosyl hydrolase 5 (cellulase A) family.</text>
</comment>
<dbReference type="Proteomes" id="UP000245942">
    <property type="component" value="Unassembled WGS sequence"/>
</dbReference>
<dbReference type="AlphaFoldDB" id="A0A316U828"/>
<feature type="domain" description="Glycoside hydrolase family 5 C-terminal" evidence="5">
    <location>
        <begin position="669"/>
        <end position="721"/>
    </location>
</feature>
<dbReference type="RefSeq" id="XP_025348559.1">
    <property type="nucleotide sequence ID" value="XM_025490880.1"/>
</dbReference>
<dbReference type="GO" id="GO:0005975">
    <property type="term" value="P:carbohydrate metabolic process"/>
    <property type="evidence" value="ECO:0007669"/>
    <property type="project" value="InterPro"/>
</dbReference>
<feature type="region of interest" description="Disordered" evidence="4">
    <location>
        <begin position="611"/>
        <end position="631"/>
    </location>
</feature>
<dbReference type="GO" id="GO:0050295">
    <property type="term" value="F:steryl-beta-glucosidase activity"/>
    <property type="evidence" value="ECO:0007669"/>
    <property type="project" value="TreeGrafter"/>
</dbReference>
<dbReference type="SUPFAM" id="SSF51445">
    <property type="entry name" value="(Trans)glycosidases"/>
    <property type="match status" value="1"/>
</dbReference>
<dbReference type="InterPro" id="IPR041036">
    <property type="entry name" value="GH5_C"/>
</dbReference>
<evidence type="ECO:0000256" key="3">
    <source>
        <dbReference type="ARBA" id="ARBA00023295"/>
    </source>
</evidence>
<gene>
    <name evidence="6" type="ORF">BCV69DRAFT_269047</name>
</gene>
<protein>
    <submittedName>
        <fullName evidence="6">Glycoside hydrolase</fullName>
    </submittedName>
</protein>
<evidence type="ECO:0000256" key="4">
    <source>
        <dbReference type="SAM" id="MobiDB-lite"/>
    </source>
</evidence>
<evidence type="ECO:0000313" key="7">
    <source>
        <dbReference type="Proteomes" id="UP000245942"/>
    </source>
</evidence>
<dbReference type="PANTHER" id="PTHR31308:SF6">
    <property type="entry name" value="GLYCOSIDE HYDROLASE FAMILY 5 C-TERMINAL DOMAIN-CONTAINING PROTEIN"/>
    <property type="match status" value="1"/>
</dbReference>
<organism evidence="6 7">
    <name type="scientific">Pseudomicrostroma glucosiphilum</name>
    <dbReference type="NCBI Taxonomy" id="1684307"/>
    <lineage>
        <taxon>Eukaryota</taxon>
        <taxon>Fungi</taxon>
        <taxon>Dikarya</taxon>
        <taxon>Basidiomycota</taxon>
        <taxon>Ustilaginomycotina</taxon>
        <taxon>Exobasidiomycetes</taxon>
        <taxon>Microstromatales</taxon>
        <taxon>Microstromatales incertae sedis</taxon>
        <taxon>Pseudomicrostroma</taxon>
    </lineage>
</organism>
<dbReference type="InterPro" id="IPR017853">
    <property type="entry name" value="GH"/>
</dbReference>
<sequence length="849" mass="94042">MVRIATQSPLTGEDVPTHYLHASSAFFRDTSGRAVLLRGINLSGSSKAPVDRPTQLADGTLWREAEDGGKSFVGQPLNLQDGSADVHLTRLKMLGINCFRYVFTWEALEHQGPRKYDYEYMDYIVAVLRKCKEYGFRVYMDPHQDIFSRFSGGSGTPFWVLPACGIDHRAFAATSAAYLHSEWPSPEKPDPETIPKMLWATNYGRLAPATLSALFFASHDYAPRCRIDGKPLSEWLQDHFLAACRELAIRIKDAGGLFEDCVIGWDSMNEPNQTYIGLEDIKVIPQRWQLRQGPMPTPAQSMQLGIGRVQKVENWRFTSLGPKRDGSVTISPNGASVWLSPEDDGIHGGSKWGWQRDPDWPLGQCVWAAHGVWDSQTGEVLKPDYFLNYQGQRKVDFISDYWLPFWRRYKAAIRPIHKEAIMFVQPPVFEPPPEEMVAELDNRACLSSHFYDGLTLITKHWNWYNADAVGLFRGKYASLPLALRFGAKAVRKVIRDQIGYLRGDTLDVLGQYPTLIGEIGIPFDLDNRKAYYGDSKGKGKGDYSAQTAALDASLNGCDGKNLCNYTMWTYCPDHTHKWGDGWNGEDLSIWSEDDVDRQALADSWVANEAHSGDGQTIVGSARSSLDKPDLEGTGAAASSSVLTKASGEISPKALIAIYSGLRSAGAVSRPYPMATVGTPLEIDFDIKTSLFKYTVQVTAEDVGSADLPTEIYVPLLHYAADDELAQKCGRADVRRRRPAIAGASPSEVPRLPSLASFFGDEIQSAAASSSSSTRRNLLTDARLPSLALEVKVSSGRYEVQGQTLKWYLAHGEGSKGKQTIEIRRKGGAIKPKEGEKPGEGGMSYWCCIM</sequence>
<dbReference type="Gene3D" id="2.60.40.1180">
    <property type="entry name" value="Golgi alpha-mannosidase II"/>
    <property type="match status" value="1"/>
</dbReference>
<evidence type="ECO:0000259" key="5">
    <source>
        <dbReference type="Pfam" id="PF18564"/>
    </source>
</evidence>
<dbReference type="Gene3D" id="3.20.20.80">
    <property type="entry name" value="Glycosidases"/>
    <property type="match status" value="2"/>
</dbReference>
<keyword evidence="3" id="KW-0326">Glycosidase</keyword>
<dbReference type="InterPro" id="IPR013780">
    <property type="entry name" value="Glyco_hydro_b"/>
</dbReference>
<dbReference type="GO" id="GO:1904462">
    <property type="term" value="P:ergosteryl 3-beta-D-glucoside catabolic process"/>
    <property type="evidence" value="ECO:0007669"/>
    <property type="project" value="TreeGrafter"/>
</dbReference>
<proteinExistence type="inferred from homology"/>
<evidence type="ECO:0000256" key="2">
    <source>
        <dbReference type="ARBA" id="ARBA00022801"/>
    </source>
</evidence>
<dbReference type="STRING" id="1684307.A0A316U828"/>